<feature type="domain" description="Plant bHLH transcription factor ACT-like" evidence="3">
    <location>
        <begin position="101"/>
        <end position="176"/>
    </location>
</feature>
<comment type="subcellular location">
    <subcellularLocation>
        <location evidence="1">Nucleus</location>
    </subcellularLocation>
</comment>
<accession>A0A8T0N6X1</accession>
<dbReference type="GO" id="GO:0043565">
    <property type="term" value="F:sequence-specific DNA binding"/>
    <property type="evidence" value="ECO:0007669"/>
    <property type="project" value="TreeGrafter"/>
</dbReference>
<dbReference type="EMBL" id="CM029054">
    <property type="protein sequence ID" value="KAG2544042.1"/>
    <property type="molecule type" value="Genomic_DNA"/>
</dbReference>
<sequence length="184" mass="19623">MLYVFWREERREAEEMSGKKKATLEEKFQLLRSVTKSNEANKTSILVDASKYIKDLKDKVEEAAVAAALANSSSSSSTATSVGSAMAAMVSVSWVELDSGGSGFRINVSMERSRPGLLVSVLEALEDLGLNVLDAAVSCADDAAFRLQALGSGQQGGSGSSVDVQMLRQAVLQAISKCLNHDDE</sequence>
<dbReference type="InterPro" id="IPR051358">
    <property type="entry name" value="TF_AMS/ICE1/BHLH6-like"/>
</dbReference>
<organism evidence="4 5">
    <name type="scientific">Panicum virgatum</name>
    <name type="common">Blackwell switchgrass</name>
    <dbReference type="NCBI Taxonomy" id="38727"/>
    <lineage>
        <taxon>Eukaryota</taxon>
        <taxon>Viridiplantae</taxon>
        <taxon>Streptophyta</taxon>
        <taxon>Embryophyta</taxon>
        <taxon>Tracheophyta</taxon>
        <taxon>Spermatophyta</taxon>
        <taxon>Magnoliopsida</taxon>
        <taxon>Liliopsida</taxon>
        <taxon>Poales</taxon>
        <taxon>Poaceae</taxon>
        <taxon>PACMAD clade</taxon>
        <taxon>Panicoideae</taxon>
        <taxon>Panicodae</taxon>
        <taxon>Paniceae</taxon>
        <taxon>Panicinae</taxon>
        <taxon>Panicum</taxon>
        <taxon>Panicum sect. Hiantes</taxon>
    </lineage>
</organism>
<dbReference type="Proteomes" id="UP000823388">
    <property type="component" value="Chromosome 9N"/>
</dbReference>
<protein>
    <recommendedName>
        <fullName evidence="3">Plant bHLH transcription factor ACT-like domain-containing protein</fullName>
    </recommendedName>
</protein>
<dbReference type="OrthoDB" id="689268at2759"/>
<dbReference type="PANTHER" id="PTHR31945">
    <property type="entry name" value="TRANSCRIPTION FACTOR SCREAM2-RELATED"/>
    <property type="match status" value="1"/>
</dbReference>
<evidence type="ECO:0000256" key="2">
    <source>
        <dbReference type="ARBA" id="ARBA00023242"/>
    </source>
</evidence>
<reference evidence="4" key="1">
    <citation type="submission" date="2020-05" db="EMBL/GenBank/DDBJ databases">
        <title>WGS assembly of Panicum virgatum.</title>
        <authorList>
            <person name="Lovell J.T."/>
            <person name="Jenkins J."/>
            <person name="Shu S."/>
            <person name="Juenger T.E."/>
            <person name="Schmutz J."/>
        </authorList>
    </citation>
    <scope>NUCLEOTIDE SEQUENCE</scope>
    <source>
        <strain evidence="4">AP13</strain>
    </source>
</reference>
<dbReference type="Pfam" id="PF22754">
    <property type="entry name" value="bHLH-TF_ACT-like_plant"/>
    <property type="match status" value="1"/>
</dbReference>
<comment type="caution">
    <text evidence="4">The sequence shown here is derived from an EMBL/GenBank/DDBJ whole genome shotgun (WGS) entry which is preliminary data.</text>
</comment>
<name>A0A8T0N6X1_PANVG</name>
<evidence type="ECO:0000256" key="1">
    <source>
        <dbReference type="ARBA" id="ARBA00004123"/>
    </source>
</evidence>
<keyword evidence="2" id="KW-0539">Nucleus</keyword>
<dbReference type="InterPro" id="IPR054502">
    <property type="entry name" value="bHLH-TF_ACT-like_plant"/>
</dbReference>
<evidence type="ECO:0000313" key="4">
    <source>
        <dbReference type="EMBL" id="KAG2544042.1"/>
    </source>
</evidence>
<dbReference type="GO" id="GO:0003700">
    <property type="term" value="F:DNA-binding transcription factor activity"/>
    <property type="evidence" value="ECO:0007669"/>
    <property type="project" value="TreeGrafter"/>
</dbReference>
<gene>
    <name evidence="4" type="ORF">PVAP13_9NG786800</name>
</gene>
<evidence type="ECO:0000259" key="3">
    <source>
        <dbReference type="Pfam" id="PF22754"/>
    </source>
</evidence>
<dbReference type="PANTHER" id="PTHR31945:SF45">
    <property type="entry name" value="EXPRESSED PROTEIN"/>
    <property type="match status" value="1"/>
</dbReference>
<dbReference type="AlphaFoldDB" id="A0A8T0N6X1"/>
<keyword evidence="5" id="KW-1185">Reference proteome</keyword>
<dbReference type="GO" id="GO:0005634">
    <property type="term" value="C:nucleus"/>
    <property type="evidence" value="ECO:0007669"/>
    <property type="project" value="UniProtKB-SubCell"/>
</dbReference>
<proteinExistence type="predicted"/>
<evidence type="ECO:0000313" key="5">
    <source>
        <dbReference type="Proteomes" id="UP000823388"/>
    </source>
</evidence>